<evidence type="ECO:0000313" key="9">
    <source>
        <dbReference type="Proteomes" id="UP000256431"/>
    </source>
</evidence>
<feature type="region of interest" description="Disordered" evidence="7">
    <location>
        <begin position="22"/>
        <end position="45"/>
    </location>
</feature>
<evidence type="ECO:0000256" key="4">
    <source>
        <dbReference type="ARBA" id="ARBA00023139"/>
    </source>
</evidence>
<comment type="subcellular location">
    <subcellularLocation>
        <location evidence="1">Cell outer membrane</location>
        <topology evidence="1">Lipid-anchor</topology>
    </subcellularLocation>
</comment>
<protein>
    <recommendedName>
        <fullName evidence="10">Lipopeptide</fullName>
    </recommendedName>
</protein>
<name>A0A3D8GYS6_9GAMM</name>
<dbReference type="InterPro" id="IPR032831">
    <property type="entry name" value="LptM_cons"/>
</dbReference>
<dbReference type="GO" id="GO:0009279">
    <property type="term" value="C:cell outer membrane"/>
    <property type="evidence" value="ECO:0007669"/>
    <property type="project" value="UniProtKB-SubCell"/>
</dbReference>
<evidence type="ECO:0008006" key="10">
    <source>
        <dbReference type="Google" id="ProtNLM"/>
    </source>
</evidence>
<comment type="caution">
    <text evidence="8">The sequence shown here is derived from an EMBL/GenBank/DDBJ whole genome shotgun (WGS) entry which is preliminary data.</text>
</comment>
<dbReference type="AlphaFoldDB" id="A0A3D8GYS6"/>
<feature type="compositionally biased region" description="Polar residues" evidence="7">
    <location>
        <begin position="23"/>
        <end position="36"/>
    </location>
</feature>
<keyword evidence="2" id="KW-0732">Signal</keyword>
<evidence type="ECO:0000256" key="6">
    <source>
        <dbReference type="ARBA" id="ARBA00023288"/>
    </source>
</evidence>
<dbReference type="NCBIfam" id="NF047847">
    <property type="entry name" value="SS_mature_LptM"/>
    <property type="match status" value="1"/>
</dbReference>
<gene>
    <name evidence="8" type="ORF">DXI23_17660</name>
</gene>
<keyword evidence="9" id="KW-1185">Reference proteome</keyword>
<evidence type="ECO:0000256" key="1">
    <source>
        <dbReference type="ARBA" id="ARBA00004459"/>
    </source>
</evidence>
<reference evidence="8 9" key="1">
    <citation type="submission" date="2018-08" db="EMBL/GenBank/DDBJ databases">
        <title>Genome sequence of Marinobacter flavimaris KCTC 12185.</title>
        <authorList>
            <person name="Chun J."/>
            <person name="Kim B.-Y."/>
            <person name="Choi S.-B."/>
            <person name="Kwak M.-J."/>
        </authorList>
    </citation>
    <scope>NUCLEOTIDE SEQUENCE [LARGE SCALE GENOMIC DNA]</scope>
    <source>
        <strain evidence="8 9">KCTC 12185</strain>
    </source>
</reference>
<evidence type="ECO:0000256" key="7">
    <source>
        <dbReference type="SAM" id="MobiDB-lite"/>
    </source>
</evidence>
<dbReference type="Proteomes" id="UP000256431">
    <property type="component" value="Unassembled WGS sequence"/>
</dbReference>
<evidence type="ECO:0000313" key="8">
    <source>
        <dbReference type="EMBL" id="RDU39618.1"/>
    </source>
</evidence>
<evidence type="ECO:0000256" key="5">
    <source>
        <dbReference type="ARBA" id="ARBA00023237"/>
    </source>
</evidence>
<dbReference type="EMBL" id="QRDH01000010">
    <property type="protein sequence ID" value="RDU39618.1"/>
    <property type="molecule type" value="Genomic_DNA"/>
</dbReference>
<evidence type="ECO:0000256" key="2">
    <source>
        <dbReference type="ARBA" id="ARBA00022729"/>
    </source>
</evidence>
<keyword evidence="6" id="KW-0449">Lipoprotein</keyword>
<accession>A0A3D8GYS6</accession>
<keyword evidence="5" id="KW-0998">Cell outer membrane</keyword>
<keyword evidence="4" id="KW-0564">Palmitate</keyword>
<organism evidence="8 9">
    <name type="scientific">Marinobacter flavimaris</name>
    <dbReference type="NCBI Taxonomy" id="262076"/>
    <lineage>
        <taxon>Bacteria</taxon>
        <taxon>Pseudomonadati</taxon>
        <taxon>Pseudomonadota</taxon>
        <taxon>Gammaproteobacteria</taxon>
        <taxon>Pseudomonadales</taxon>
        <taxon>Marinobacteraceae</taxon>
        <taxon>Marinobacter</taxon>
    </lineage>
</organism>
<proteinExistence type="predicted"/>
<evidence type="ECO:0000256" key="3">
    <source>
        <dbReference type="ARBA" id="ARBA00023136"/>
    </source>
</evidence>
<sequence>MTLMLALVVSGCGQKGPLYRDSQAASITSGPDSAQEQPDREETRD</sequence>
<keyword evidence="3" id="KW-0472">Membrane</keyword>
<dbReference type="Pfam" id="PF13627">
    <property type="entry name" value="LptM_cons"/>
    <property type="match status" value="1"/>
</dbReference>